<sequence length="102" mass="11543">MHTLLILFQAEEAPESRLSELFDQVLTFLYTLAHWAGQLIAKLIEYIIGSQMPVDLIDPLGFLVLLTLFLIVVEVAKKIAWLVVIVGWVLILVRIVMEVLGK</sequence>
<gene>
    <name evidence="2" type="ORF">A2Z21_00765</name>
</gene>
<keyword evidence="1" id="KW-0472">Membrane</keyword>
<reference evidence="2 3" key="1">
    <citation type="journal article" date="2016" name="Nat. Commun.">
        <title>Thousands of microbial genomes shed light on interconnected biogeochemical processes in an aquifer system.</title>
        <authorList>
            <person name="Anantharaman K."/>
            <person name="Brown C.T."/>
            <person name="Hug L.A."/>
            <person name="Sharon I."/>
            <person name="Castelle C.J."/>
            <person name="Probst A.J."/>
            <person name="Thomas B.C."/>
            <person name="Singh A."/>
            <person name="Wilkins M.J."/>
            <person name="Karaoz U."/>
            <person name="Brodie E.L."/>
            <person name="Williams K.H."/>
            <person name="Hubbard S.S."/>
            <person name="Banfield J.F."/>
        </authorList>
    </citation>
    <scope>NUCLEOTIDE SEQUENCE [LARGE SCALE GENOMIC DNA]</scope>
    <source>
        <strain evidence="3">RBG_16_55_9</strain>
    </source>
</reference>
<evidence type="ECO:0000313" key="2">
    <source>
        <dbReference type="EMBL" id="OGF55924.1"/>
    </source>
</evidence>
<comment type="caution">
    <text evidence="2">The sequence shown here is derived from an EMBL/GenBank/DDBJ whole genome shotgun (WGS) entry which is preliminary data.</text>
</comment>
<organism evidence="2 3">
    <name type="scientific">Fraserbacteria sp. (strain RBG_16_55_9)</name>
    <dbReference type="NCBI Taxonomy" id="1817864"/>
    <lineage>
        <taxon>Bacteria</taxon>
        <taxon>Candidatus Fraseribacteriota</taxon>
    </lineage>
</organism>
<keyword evidence="1" id="KW-0812">Transmembrane</keyword>
<accession>A0A1F5UXN2</accession>
<feature type="transmembrane region" description="Helical" evidence="1">
    <location>
        <begin position="79"/>
        <end position="97"/>
    </location>
</feature>
<evidence type="ECO:0000256" key="1">
    <source>
        <dbReference type="SAM" id="Phobius"/>
    </source>
</evidence>
<dbReference type="EMBL" id="MFGX01000045">
    <property type="protein sequence ID" value="OGF55924.1"/>
    <property type="molecule type" value="Genomic_DNA"/>
</dbReference>
<name>A0A1F5UXN2_FRAXR</name>
<dbReference type="AlphaFoldDB" id="A0A1F5UXN2"/>
<evidence type="ECO:0000313" key="3">
    <source>
        <dbReference type="Proteomes" id="UP000179157"/>
    </source>
</evidence>
<dbReference type="STRING" id="1817864.A2Z21_00765"/>
<feature type="transmembrane region" description="Helical" evidence="1">
    <location>
        <begin position="56"/>
        <end position="73"/>
    </location>
</feature>
<dbReference type="Proteomes" id="UP000179157">
    <property type="component" value="Unassembled WGS sequence"/>
</dbReference>
<protein>
    <submittedName>
        <fullName evidence="2">Uncharacterized protein</fullName>
    </submittedName>
</protein>
<keyword evidence="1" id="KW-1133">Transmembrane helix</keyword>
<proteinExistence type="predicted"/>